<dbReference type="Gene3D" id="1.10.10.10">
    <property type="entry name" value="Winged helix-like DNA-binding domain superfamily/Winged helix DNA-binding domain"/>
    <property type="match status" value="1"/>
</dbReference>
<dbReference type="InterPro" id="IPR011008">
    <property type="entry name" value="Dimeric_a/b-barrel"/>
</dbReference>
<dbReference type="GO" id="GO:0006355">
    <property type="term" value="P:regulation of DNA-templated transcription"/>
    <property type="evidence" value="ECO:0007669"/>
    <property type="project" value="UniProtKB-ARBA"/>
</dbReference>
<dbReference type="Proteomes" id="UP000442109">
    <property type="component" value="Unassembled WGS sequence"/>
</dbReference>
<sequence>MSSFSNISPAIDIDAIDRQILTLLQQDARMSITDIAEAVHLSATPCARRIKRLEEAGVITGYHTLVDPQKLGYSLAIFIAVSMDRHTAERFAEFEAKIQSFDEVVSCSIVTGRTEDYLLKVVVRDMAHYEEFLLHRLNRLEGVSQVHTSFELREVFNRGIIR</sequence>
<evidence type="ECO:0000259" key="4">
    <source>
        <dbReference type="PROSITE" id="PS50956"/>
    </source>
</evidence>
<name>A0A844M3L1_9GAMM</name>
<dbReference type="SUPFAM" id="SSF46785">
    <property type="entry name" value="Winged helix' DNA-binding domain"/>
    <property type="match status" value="1"/>
</dbReference>
<keyword evidence="1" id="KW-0805">Transcription regulation</keyword>
<dbReference type="GO" id="GO:0043565">
    <property type="term" value="F:sequence-specific DNA binding"/>
    <property type="evidence" value="ECO:0007669"/>
    <property type="project" value="InterPro"/>
</dbReference>
<dbReference type="RefSeq" id="WP_011960288.1">
    <property type="nucleotide sequence ID" value="NZ_WFKQ01000016.1"/>
</dbReference>
<proteinExistence type="predicted"/>
<evidence type="ECO:0000313" key="6">
    <source>
        <dbReference type="Proteomes" id="UP000442109"/>
    </source>
</evidence>
<dbReference type="AlphaFoldDB" id="A0A844M3L1"/>
<dbReference type="Gene3D" id="3.30.70.920">
    <property type="match status" value="1"/>
</dbReference>
<dbReference type="PROSITE" id="PS50956">
    <property type="entry name" value="HTH_ASNC_2"/>
    <property type="match status" value="1"/>
</dbReference>
<dbReference type="SMART" id="SM00344">
    <property type="entry name" value="HTH_ASNC"/>
    <property type="match status" value="1"/>
</dbReference>
<feature type="domain" description="HTH asnC-type" evidence="4">
    <location>
        <begin position="13"/>
        <end position="74"/>
    </location>
</feature>
<dbReference type="EMBL" id="WFKQ01000016">
    <property type="protein sequence ID" value="MUG33404.1"/>
    <property type="molecule type" value="Genomic_DNA"/>
</dbReference>
<organism evidence="5 6">
    <name type="scientific">Psychrobacter sanguinis</name>
    <dbReference type="NCBI Taxonomy" id="861445"/>
    <lineage>
        <taxon>Bacteria</taxon>
        <taxon>Pseudomonadati</taxon>
        <taxon>Pseudomonadota</taxon>
        <taxon>Gammaproteobacteria</taxon>
        <taxon>Moraxellales</taxon>
        <taxon>Moraxellaceae</taxon>
        <taxon>Psychrobacter</taxon>
    </lineage>
</organism>
<keyword evidence="6" id="KW-1185">Reference proteome</keyword>
<dbReference type="InterPro" id="IPR011991">
    <property type="entry name" value="ArsR-like_HTH"/>
</dbReference>
<accession>A0A844M3L1</accession>
<evidence type="ECO:0000256" key="3">
    <source>
        <dbReference type="ARBA" id="ARBA00023163"/>
    </source>
</evidence>
<protein>
    <submittedName>
        <fullName evidence="5">AsnC family transcriptional regulator</fullName>
    </submittedName>
</protein>
<dbReference type="OrthoDB" id="166264at2"/>
<gene>
    <name evidence="5" type="ORF">GB996_11490</name>
</gene>
<evidence type="ECO:0000256" key="1">
    <source>
        <dbReference type="ARBA" id="ARBA00023015"/>
    </source>
</evidence>
<dbReference type="GO" id="GO:0005829">
    <property type="term" value="C:cytosol"/>
    <property type="evidence" value="ECO:0007669"/>
    <property type="project" value="TreeGrafter"/>
</dbReference>
<dbReference type="CDD" id="cd00090">
    <property type="entry name" value="HTH_ARSR"/>
    <property type="match status" value="1"/>
</dbReference>
<reference evidence="5 6" key="1">
    <citation type="journal article" date="2019" name="PLoS ONE">
        <title>Pup mortality in New Zealand sea lions (Phocarctos hookeri) at Enderby Island, Auckland Islands, 2013-18.</title>
        <authorList>
            <person name="Michael S.A."/>
            <person name="Hayman D.T.S."/>
            <person name="Gray R."/>
            <person name="Zhang J."/>
            <person name="Rogers L."/>
            <person name="Roe W.D."/>
        </authorList>
    </citation>
    <scope>NUCLEOTIDE SEQUENCE [LARGE SCALE GENOMIC DNA]</scope>
    <source>
        <strain evidence="5 6">SM868</strain>
    </source>
</reference>
<keyword evidence="2" id="KW-0238">DNA-binding</keyword>
<dbReference type="InterPro" id="IPR019888">
    <property type="entry name" value="Tscrpt_reg_AsnC-like"/>
</dbReference>
<dbReference type="SUPFAM" id="SSF54909">
    <property type="entry name" value="Dimeric alpha+beta barrel"/>
    <property type="match status" value="1"/>
</dbReference>
<keyword evidence="3" id="KW-0804">Transcription</keyword>
<dbReference type="InterPro" id="IPR036388">
    <property type="entry name" value="WH-like_DNA-bd_sf"/>
</dbReference>
<comment type="caution">
    <text evidence="5">The sequence shown here is derived from an EMBL/GenBank/DDBJ whole genome shotgun (WGS) entry which is preliminary data.</text>
</comment>
<dbReference type="Pfam" id="PF13412">
    <property type="entry name" value="HTH_24"/>
    <property type="match status" value="1"/>
</dbReference>
<dbReference type="InterPro" id="IPR000485">
    <property type="entry name" value="AsnC-type_HTH_dom"/>
</dbReference>
<evidence type="ECO:0000313" key="5">
    <source>
        <dbReference type="EMBL" id="MUG33404.1"/>
    </source>
</evidence>
<dbReference type="PANTHER" id="PTHR30154:SF34">
    <property type="entry name" value="TRANSCRIPTIONAL REGULATOR AZLB"/>
    <property type="match status" value="1"/>
</dbReference>
<dbReference type="GO" id="GO:0043200">
    <property type="term" value="P:response to amino acid"/>
    <property type="evidence" value="ECO:0007669"/>
    <property type="project" value="TreeGrafter"/>
</dbReference>
<dbReference type="FunFam" id="1.10.10.10:FF:000186">
    <property type="entry name" value="AsnC family transcriptional regulator"/>
    <property type="match status" value="1"/>
</dbReference>
<dbReference type="InterPro" id="IPR036390">
    <property type="entry name" value="WH_DNA-bd_sf"/>
</dbReference>
<evidence type="ECO:0000256" key="2">
    <source>
        <dbReference type="ARBA" id="ARBA00023125"/>
    </source>
</evidence>
<dbReference type="PRINTS" id="PR00033">
    <property type="entry name" value="HTHASNC"/>
</dbReference>
<dbReference type="PANTHER" id="PTHR30154">
    <property type="entry name" value="LEUCINE-RESPONSIVE REGULATORY PROTEIN"/>
    <property type="match status" value="1"/>
</dbReference>
<dbReference type="Pfam" id="PF01037">
    <property type="entry name" value="AsnC_trans_reg"/>
    <property type="match status" value="1"/>
</dbReference>
<dbReference type="InterPro" id="IPR019887">
    <property type="entry name" value="Tscrpt_reg_AsnC/Lrp_C"/>
</dbReference>